<reference evidence="3" key="2">
    <citation type="submission" date="2025-08" db="UniProtKB">
        <authorList>
            <consortium name="Ensembl"/>
        </authorList>
    </citation>
    <scope>IDENTIFICATION</scope>
</reference>
<sequence length="290" mass="32490">MKRPPGRSPKRRPRSRLRVTSVSDQNDRVVECQLQTHNSKMVTFRFDLDGDSPEEIAAAMVYNEFILPSEQNGFLGRIREIIQRVETLLRREGGPVGATGDAPASQRPRIVPLWNRETGHPFLPPPCHQGTLCLLGPPLLQALPSPSRPLIYLLLPLHIPSLPPSLLPVLPSFLSHLPNSQVSLLFLLVLHPHFPLASLNSLSHPLHFQVPLPFLLLPHLHSPLFPPNPPSFPPSFPQTIRFCPVLHLHFCLAAPSSLSALLPFLQVHPLLFLHPLQLPSFLWLVPSLWL</sequence>
<organism evidence="3 4">
    <name type="scientific">Sarcophilus harrisii</name>
    <name type="common">Tasmanian devil</name>
    <name type="synonym">Sarcophilus laniarius</name>
    <dbReference type="NCBI Taxonomy" id="9305"/>
    <lineage>
        <taxon>Eukaryota</taxon>
        <taxon>Metazoa</taxon>
        <taxon>Chordata</taxon>
        <taxon>Craniata</taxon>
        <taxon>Vertebrata</taxon>
        <taxon>Euteleostomi</taxon>
        <taxon>Mammalia</taxon>
        <taxon>Metatheria</taxon>
        <taxon>Dasyuromorphia</taxon>
        <taxon>Dasyuridae</taxon>
        <taxon>Sarcophilus</taxon>
    </lineage>
</organism>
<name>A0A7N4NHY3_SARHA</name>
<protein>
    <submittedName>
        <fullName evidence="3">WNK lysine deficient protein kinase 4</fullName>
    </submittedName>
</protein>
<evidence type="ECO:0000256" key="1">
    <source>
        <dbReference type="SAM" id="MobiDB-lite"/>
    </source>
</evidence>
<keyword evidence="4" id="KW-1185">Reference proteome</keyword>
<dbReference type="GeneTree" id="ENSGT00940000159871"/>
<feature type="compositionally biased region" description="Basic residues" evidence="1">
    <location>
        <begin position="1"/>
        <end position="17"/>
    </location>
</feature>
<proteinExistence type="predicted"/>
<evidence type="ECO:0000313" key="3">
    <source>
        <dbReference type="Ensembl" id="ENSSHAP00000023439.1"/>
    </source>
</evidence>
<dbReference type="Gene3D" id="3.10.20.90">
    <property type="entry name" value="Phosphatidylinositol 3-kinase Catalytic Subunit, Chain A, domain 1"/>
    <property type="match status" value="1"/>
</dbReference>
<evidence type="ECO:0000313" key="4">
    <source>
        <dbReference type="Proteomes" id="UP000007648"/>
    </source>
</evidence>
<dbReference type="InterPro" id="IPR050588">
    <property type="entry name" value="WNK_Ser-Thr_kinase"/>
</dbReference>
<dbReference type="Ensembl" id="ENSSHAT00000031052.1">
    <property type="protein sequence ID" value="ENSSHAP00000023439.1"/>
    <property type="gene ID" value="ENSSHAG00000012881.2"/>
</dbReference>
<evidence type="ECO:0000259" key="2">
    <source>
        <dbReference type="Pfam" id="PF24889"/>
    </source>
</evidence>
<gene>
    <name evidence="3" type="primary">WNK4</name>
</gene>
<dbReference type="AlphaFoldDB" id="A0A7N4NHY3"/>
<feature type="region of interest" description="Disordered" evidence="1">
    <location>
        <begin position="1"/>
        <end position="24"/>
    </location>
</feature>
<dbReference type="Pfam" id="PF24889">
    <property type="entry name" value="CCTL2_WNK"/>
    <property type="match status" value="1"/>
</dbReference>
<accession>A0A7N4NHY3</accession>
<dbReference type="Proteomes" id="UP000007648">
    <property type="component" value="Unassembled WGS sequence"/>
</dbReference>
<dbReference type="FunFam" id="3.10.20.90:FF:000127">
    <property type="entry name" value="serine/threonine-protein kinase WNK4 isoform X1"/>
    <property type="match status" value="1"/>
</dbReference>
<reference evidence="3 4" key="1">
    <citation type="journal article" date="2011" name="Proc. Natl. Acad. Sci. U.S.A.">
        <title>Genetic diversity and population structure of the endangered marsupial Sarcophilus harrisii (Tasmanian devil).</title>
        <authorList>
            <person name="Miller W."/>
            <person name="Hayes V.M."/>
            <person name="Ratan A."/>
            <person name="Petersen D.C."/>
            <person name="Wittekindt N.E."/>
            <person name="Miller J."/>
            <person name="Walenz B."/>
            <person name="Knight J."/>
            <person name="Qi J."/>
            <person name="Zhao F."/>
            <person name="Wang Q."/>
            <person name="Bedoya-Reina O.C."/>
            <person name="Katiyar N."/>
            <person name="Tomsho L.P."/>
            <person name="Kasson L.M."/>
            <person name="Hardie R.A."/>
            <person name="Woodbridge P."/>
            <person name="Tindall E.A."/>
            <person name="Bertelsen M.F."/>
            <person name="Dixon D."/>
            <person name="Pyecroft S."/>
            <person name="Helgen K.M."/>
            <person name="Lesk A.M."/>
            <person name="Pringle T.H."/>
            <person name="Patterson N."/>
            <person name="Zhang Y."/>
            <person name="Kreiss A."/>
            <person name="Woods G.M."/>
            <person name="Jones M.E."/>
            <person name="Schuster S.C."/>
        </authorList>
    </citation>
    <scope>NUCLEOTIDE SEQUENCE [LARGE SCALE GENOMIC DNA]</scope>
</reference>
<feature type="domain" description="Serine/threonine-protein kinase WNK CCTL2" evidence="2">
    <location>
        <begin position="15"/>
        <end position="87"/>
    </location>
</feature>
<dbReference type="InterPro" id="IPR056865">
    <property type="entry name" value="CCTL2_WNK"/>
</dbReference>
<reference evidence="3" key="3">
    <citation type="submission" date="2025-09" db="UniProtKB">
        <authorList>
            <consortium name="Ensembl"/>
        </authorList>
    </citation>
    <scope>IDENTIFICATION</scope>
</reference>
<dbReference type="PANTHER" id="PTHR13902">
    <property type="entry name" value="SERINE/THREONINE-PROTEIN KINASE WNK WITH NO LYSINE -RELATED"/>
    <property type="match status" value="1"/>
</dbReference>